<evidence type="ECO:0000313" key="2">
    <source>
        <dbReference type="Proteomes" id="UP000801492"/>
    </source>
</evidence>
<accession>A0A8K0CC58</accession>
<reference evidence="1" key="1">
    <citation type="submission" date="2019-08" db="EMBL/GenBank/DDBJ databases">
        <title>The genome of the North American firefly Photinus pyralis.</title>
        <authorList>
            <consortium name="Photinus pyralis genome working group"/>
            <person name="Fallon T.R."/>
            <person name="Sander Lower S.E."/>
            <person name="Weng J.-K."/>
        </authorList>
    </citation>
    <scope>NUCLEOTIDE SEQUENCE</scope>
    <source>
        <strain evidence="1">TRF0915ILg1</strain>
        <tissue evidence="1">Whole body</tissue>
    </source>
</reference>
<dbReference type="OrthoDB" id="6764613at2759"/>
<dbReference type="PANTHER" id="PTHR33939">
    <property type="entry name" value="PROTEIN CBG22215"/>
    <property type="match status" value="1"/>
</dbReference>
<dbReference type="EMBL" id="VTPC01090140">
    <property type="protein sequence ID" value="KAF2884750.1"/>
    <property type="molecule type" value="Genomic_DNA"/>
</dbReference>
<dbReference type="AlphaFoldDB" id="A0A8K0CC58"/>
<evidence type="ECO:0008006" key="3">
    <source>
        <dbReference type="Google" id="ProtNLM"/>
    </source>
</evidence>
<evidence type="ECO:0000313" key="1">
    <source>
        <dbReference type="EMBL" id="KAF2884750.1"/>
    </source>
</evidence>
<organism evidence="1 2">
    <name type="scientific">Ignelater luminosus</name>
    <name type="common">Cucubano</name>
    <name type="synonym">Pyrophorus luminosus</name>
    <dbReference type="NCBI Taxonomy" id="2038154"/>
    <lineage>
        <taxon>Eukaryota</taxon>
        <taxon>Metazoa</taxon>
        <taxon>Ecdysozoa</taxon>
        <taxon>Arthropoda</taxon>
        <taxon>Hexapoda</taxon>
        <taxon>Insecta</taxon>
        <taxon>Pterygota</taxon>
        <taxon>Neoptera</taxon>
        <taxon>Endopterygota</taxon>
        <taxon>Coleoptera</taxon>
        <taxon>Polyphaga</taxon>
        <taxon>Elateriformia</taxon>
        <taxon>Elateroidea</taxon>
        <taxon>Elateridae</taxon>
        <taxon>Agrypninae</taxon>
        <taxon>Pyrophorini</taxon>
        <taxon>Ignelater</taxon>
    </lineage>
</organism>
<protein>
    <recommendedName>
        <fullName evidence="3">Tc1-like transposase DDE domain-containing protein</fullName>
    </recommendedName>
</protein>
<gene>
    <name evidence="1" type="ORF">ILUMI_21425</name>
</gene>
<sequence length="252" mass="28833">MDPHQRLEGRRLITYHTGSDDGFVSDALWTFESKKSGDYHEEMVDESIENWFANVLPKLDDHAVIVLDNAPYHSRKLEKIPTPARKLLKKNAELHNEAMNVGYSKHKKIFTVEQENTLANYVKGSSEIMFGLTSQEVRQIAAEKTEEESEEAPFSTIVLSNFEESKMNDRILLSTAILKVKCGLEKSLPPEESFCEWNFEKATQRDPNNRFTVALPLKEGHKMDVEQHGDFGTNNDLLEIGWNEEQKSLGFT</sequence>
<name>A0A8K0CC58_IGNLU</name>
<keyword evidence="2" id="KW-1185">Reference proteome</keyword>
<proteinExistence type="predicted"/>
<dbReference type="Proteomes" id="UP000801492">
    <property type="component" value="Unassembled WGS sequence"/>
</dbReference>
<comment type="caution">
    <text evidence="1">The sequence shown here is derived from an EMBL/GenBank/DDBJ whole genome shotgun (WGS) entry which is preliminary data.</text>
</comment>
<dbReference type="PANTHER" id="PTHR33939:SF1">
    <property type="entry name" value="DUF4371 DOMAIN-CONTAINING PROTEIN"/>
    <property type="match status" value="1"/>
</dbReference>